<dbReference type="Pfam" id="PF20290">
    <property type="entry name" value="MC4"/>
    <property type="match status" value="1"/>
</dbReference>
<sequence length="169" mass="19340">MNKLPYIQPERELHYNLGILLLILGSLAQTSRNKKVLTIDKIQSFYFLVTKPAFLNKVLMLANKRQIAIDDVDYYTVETLSVNVDELFDRDRLLTMIKILSSKKYLSSEYSNSEGFLFDLTDAGRSIASKLESGYFRKVKLFIEQLSSLQSQSPSKLNGYINTVLKQGI</sequence>
<dbReference type="Proteomes" id="UP000012019">
    <property type="component" value="Unassembled WGS sequence"/>
</dbReference>
<organism evidence="1 2">
    <name type="scientific">Methylophaga lonarensis MPL</name>
    <dbReference type="NCBI Taxonomy" id="1286106"/>
    <lineage>
        <taxon>Bacteria</taxon>
        <taxon>Pseudomonadati</taxon>
        <taxon>Pseudomonadota</taxon>
        <taxon>Gammaproteobacteria</taxon>
        <taxon>Thiotrichales</taxon>
        <taxon>Piscirickettsiaceae</taxon>
        <taxon>Methylophaga</taxon>
    </lineage>
</organism>
<comment type="caution">
    <text evidence="1">The sequence shown here is derived from an EMBL/GenBank/DDBJ whole genome shotgun (WGS) entry which is preliminary data.</text>
</comment>
<evidence type="ECO:0000313" key="1">
    <source>
        <dbReference type="EMBL" id="EMR13985.1"/>
    </source>
</evidence>
<name>M7PJB6_9GAMM</name>
<evidence type="ECO:0000313" key="2">
    <source>
        <dbReference type="Proteomes" id="UP000012019"/>
    </source>
</evidence>
<proteinExistence type="predicted"/>
<dbReference type="EMBL" id="APHR01000010">
    <property type="protein sequence ID" value="EMR13985.1"/>
    <property type="molecule type" value="Genomic_DNA"/>
</dbReference>
<gene>
    <name evidence="1" type="ORF">MPL1_02453</name>
</gene>
<dbReference type="AlphaFoldDB" id="M7PJB6"/>
<reference evidence="1 2" key="1">
    <citation type="journal article" date="2013" name="Genome Announc.">
        <title>Draft Genome Sequence of Methylophaga lonarensis MPLT, a Haloalkaliphilic (Non-Methane-Utilizing) Methylotroph.</title>
        <authorList>
            <person name="Shetty S.A."/>
            <person name="Marathe N.P."/>
            <person name="Munot H."/>
            <person name="Antony C.P."/>
            <person name="Dhotre D.P."/>
            <person name="Murrell J.C."/>
            <person name="Shouche Y.S."/>
        </authorList>
    </citation>
    <scope>NUCLEOTIDE SEQUENCE [LARGE SCALE GENOMIC DNA]</scope>
    <source>
        <strain evidence="1 2">MPL</strain>
    </source>
</reference>
<dbReference type="InterPro" id="IPR046902">
    <property type="entry name" value="ABC-3C_MC4"/>
</dbReference>
<accession>M7PJB6</accession>
<dbReference type="STRING" id="1286106.MPL1_02453"/>
<keyword evidence="2" id="KW-1185">Reference proteome</keyword>
<dbReference type="eggNOG" id="ENOG502ZEME">
    <property type="taxonomic scope" value="Bacteria"/>
</dbReference>
<dbReference type="RefSeq" id="WP_009725531.1">
    <property type="nucleotide sequence ID" value="NZ_APHR01000010.1"/>
</dbReference>
<dbReference type="OrthoDB" id="7062733at2"/>
<protein>
    <submittedName>
        <fullName evidence="1">Uncharacterized protein</fullName>
    </submittedName>
</protein>